<name>A0A835MFV8_9MAGN</name>
<keyword evidence="4" id="KW-1185">Reference proteome</keyword>
<organism evidence="3 4">
    <name type="scientific">Coptis chinensis</name>
    <dbReference type="NCBI Taxonomy" id="261450"/>
    <lineage>
        <taxon>Eukaryota</taxon>
        <taxon>Viridiplantae</taxon>
        <taxon>Streptophyta</taxon>
        <taxon>Embryophyta</taxon>
        <taxon>Tracheophyta</taxon>
        <taxon>Spermatophyta</taxon>
        <taxon>Magnoliopsida</taxon>
        <taxon>Ranunculales</taxon>
        <taxon>Ranunculaceae</taxon>
        <taxon>Coptidoideae</taxon>
        <taxon>Coptis</taxon>
    </lineage>
</organism>
<feature type="region of interest" description="Disordered" evidence="2">
    <location>
        <begin position="306"/>
        <end position="336"/>
    </location>
</feature>
<feature type="compositionally biased region" description="Basic and acidic residues" evidence="2">
    <location>
        <begin position="308"/>
        <end position="336"/>
    </location>
</feature>
<comment type="caution">
    <text evidence="3">The sequence shown here is derived from an EMBL/GenBank/DDBJ whole genome shotgun (WGS) entry which is preliminary data.</text>
</comment>
<dbReference type="AlphaFoldDB" id="A0A835MFV8"/>
<gene>
    <name evidence="3" type="ORF">IFM89_024372</name>
</gene>
<evidence type="ECO:0000313" key="4">
    <source>
        <dbReference type="Proteomes" id="UP000631114"/>
    </source>
</evidence>
<dbReference type="PANTHER" id="PTHR12802">
    <property type="entry name" value="SWI/SNF COMPLEX-RELATED"/>
    <property type="match status" value="1"/>
</dbReference>
<dbReference type="Gene3D" id="3.40.50.720">
    <property type="entry name" value="NAD(P)-binding Rossmann-like Domain"/>
    <property type="match status" value="1"/>
</dbReference>
<dbReference type="SUPFAM" id="SSF51735">
    <property type="entry name" value="NAD(P)-binding Rossmann-fold domains"/>
    <property type="match status" value="1"/>
</dbReference>
<evidence type="ECO:0000256" key="2">
    <source>
        <dbReference type="SAM" id="MobiDB-lite"/>
    </source>
</evidence>
<evidence type="ECO:0000256" key="1">
    <source>
        <dbReference type="ARBA" id="ARBA00023242"/>
    </source>
</evidence>
<dbReference type="PANTHER" id="PTHR12802:SF175">
    <property type="entry name" value="PROTEIN REVEILLE 2"/>
    <property type="match status" value="1"/>
</dbReference>
<sequence length="568" mass="64503">MHLGVVGLGGLGHVAVKFVKAFRMKVTDDQRLHLSKKQEAIEHLGDDFLVNCGSPTPNVEAQDRVLELGRDRFYVVDCAQVMESSKEDLERSYFFPAYMLNIKRLLVQPYMSNGSIASRIKGELDFLTFSKYFVIVHGWVRILKPGQSVTATQLKEMNMIEDENAPKARKPYTISKQQERWTEEKHKKFLEALASNRRDYDITQCEQYPSISEETVTVGVIETAVDNTASRGAAKGAKEQFTAENLALEGVSEKSTLNGVEELDYTEGVEVLTAVAKTTTGYAQVGNRAEKLVVDVVICPIAPGKMADAPRSETEANKTLKDIQKQQEQEPFESQRHLDEMETEKIISNLMHQEATMWKQRACIKEELEGDRNSAYFQAKARIRQSKYFIAEIKTAEGTILHDQDLIKEYMVQAYKTNFAAIPVLWNQELLNLIPQERAMDFGSSKYASSHLEDAKFSEIQRLQLQCRTYKEPGDIWSTSTCGMNTSAIQSQRSVSSMSTSNQTLEAHYGLGSTNSPPEFVNYDHKRFLNQRYISSDTYKDWHCYAFGLHVTYLTFQASRFYSQVVSD</sequence>
<proteinExistence type="predicted"/>
<dbReference type="OrthoDB" id="118550at2759"/>
<keyword evidence="1" id="KW-0539">Nucleus</keyword>
<reference evidence="3 4" key="1">
    <citation type="submission" date="2020-10" db="EMBL/GenBank/DDBJ databases">
        <title>The Coptis chinensis genome and diversification of protoberbering-type alkaloids.</title>
        <authorList>
            <person name="Wang B."/>
            <person name="Shu S."/>
            <person name="Song C."/>
            <person name="Liu Y."/>
        </authorList>
    </citation>
    <scope>NUCLEOTIDE SEQUENCE [LARGE SCALE GENOMIC DNA]</scope>
    <source>
        <strain evidence="3">HL-2020</strain>
        <tissue evidence="3">Leaf</tissue>
    </source>
</reference>
<evidence type="ECO:0000313" key="3">
    <source>
        <dbReference type="EMBL" id="KAF9625599.1"/>
    </source>
</evidence>
<accession>A0A835MFV8</accession>
<dbReference type="EMBL" id="JADFTS010000001">
    <property type="protein sequence ID" value="KAF9625599.1"/>
    <property type="molecule type" value="Genomic_DNA"/>
</dbReference>
<dbReference type="Proteomes" id="UP000631114">
    <property type="component" value="Unassembled WGS sequence"/>
</dbReference>
<dbReference type="InterPro" id="IPR036291">
    <property type="entry name" value="NAD(P)-bd_dom_sf"/>
</dbReference>
<protein>
    <submittedName>
        <fullName evidence="3">Uncharacterized protein</fullName>
    </submittedName>
</protein>